<name>A0A0C3S060_PHLG1</name>
<evidence type="ECO:0000259" key="7">
    <source>
        <dbReference type="PROSITE" id="PS51397"/>
    </source>
</evidence>
<evidence type="ECO:0008006" key="10">
    <source>
        <dbReference type="Google" id="ProtNLM"/>
    </source>
</evidence>
<dbReference type="EMBL" id="KN840483">
    <property type="protein sequence ID" value="KIP08196.1"/>
    <property type="molecule type" value="Genomic_DNA"/>
</dbReference>
<dbReference type="PANTHER" id="PTHR46622:SF1">
    <property type="entry name" value="DNA-DEPENDENT METALLOPROTEASE WSS1"/>
    <property type="match status" value="1"/>
</dbReference>
<organism evidence="8 9">
    <name type="scientific">Phlebiopsis gigantea (strain 11061_1 CR5-6)</name>
    <name type="common">White-rot fungus</name>
    <name type="synonym">Peniophora gigantea</name>
    <dbReference type="NCBI Taxonomy" id="745531"/>
    <lineage>
        <taxon>Eukaryota</taxon>
        <taxon>Fungi</taxon>
        <taxon>Dikarya</taxon>
        <taxon>Basidiomycota</taxon>
        <taxon>Agaricomycotina</taxon>
        <taxon>Agaricomycetes</taxon>
        <taxon>Polyporales</taxon>
        <taxon>Phanerochaetaceae</taxon>
        <taxon>Phlebiopsis</taxon>
    </lineage>
</organism>
<dbReference type="PANTHER" id="PTHR46622">
    <property type="entry name" value="DNA-DEPENDENT METALLOPROTEASE WSS1"/>
    <property type="match status" value="1"/>
</dbReference>
<dbReference type="PROSITE" id="PS50199">
    <property type="entry name" value="ZF_RANBP2_2"/>
    <property type="match status" value="1"/>
</dbReference>
<dbReference type="GO" id="GO:0008237">
    <property type="term" value="F:metallopeptidase activity"/>
    <property type="evidence" value="ECO:0007669"/>
    <property type="project" value="TreeGrafter"/>
</dbReference>
<feature type="compositionally biased region" description="Basic residues" evidence="5">
    <location>
        <begin position="168"/>
        <end position="182"/>
    </location>
</feature>
<protein>
    <recommendedName>
        <fullName evidence="10">WLM domain-containing protein</fullName>
    </recommendedName>
</protein>
<feature type="domain" description="WLM" evidence="7">
    <location>
        <begin position="8"/>
        <end position="254"/>
    </location>
</feature>
<keyword evidence="9" id="KW-1185">Reference proteome</keyword>
<evidence type="ECO:0000313" key="8">
    <source>
        <dbReference type="EMBL" id="KIP08196.1"/>
    </source>
</evidence>
<reference evidence="8 9" key="1">
    <citation type="journal article" date="2014" name="PLoS Genet.">
        <title>Analysis of the Phlebiopsis gigantea genome, transcriptome and secretome provides insight into its pioneer colonization strategies of wood.</title>
        <authorList>
            <person name="Hori C."/>
            <person name="Ishida T."/>
            <person name="Igarashi K."/>
            <person name="Samejima M."/>
            <person name="Suzuki H."/>
            <person name="Master E."/>
            <person name="Ferreira P."/>
            <person name="Ruiz-Duenas F.J."/>
            <person name="Held B."/>
            <person name="Canessa P."/>
            <person name="Larrondo L.F."/>
            <person name="Schmoll M."/>
            <person name="Druzhinina I.S."/>
            <person name="Kubicek C.P."/>
            <person name="Gaskell J.A."/>
            <person name="Kersten P."/>
            <person name="St John F."/>
            <person name="Glasner J."/>
            <person name="Sabat G."/>
            <person name="Splinter BonDurant S."/>
            <person name="Syed K."/>
            <person name="Yadav J."/>
            <person name="Mgbeahuruike A.C."/>
            <person name="Kovalchuk A."/>
            <person name="Asiegbu F.O."/>
            <person name="Lackner G."/>
            <person name="Hoffmeister D."/>
            <person name="Rencoret J."/>
            <person name="Gutierrez A."/>
            <person name="Sun H."/>
            <person name="Lindquist E."/>
            <person name="Barry K."/>
            <person name="Riley R."/>
            <person name="Grigoriev I.V."/>
            <person name="Henrissat B."/>
            <person name="Kues U."/>
            <person name="Berka R.M."/>
            <person name="Martinez A.T."/>
            <person name="Covert S.F."/>
            <person name="Blanchette R.A."/>
            <person name="Cullen D."/>
        </authorList>
    </citation>
    <scope>NUCLEOTIDE SEQUENCE [LARGE SCALE GENOMIC DNA]</scope>
    <source>
        <strain evidence="8 9">11061_1 CR5-6</strain>
    </source>
</reference>
<keyword evidence="3" id="KW-0862">Zinc</keyword>
<feature type="region of interest" description="Disordered" evidence="5">
    <location>
        <begin position="163"/>
        <end position="301"/>
    </location>
</feature>
<keyword evidence="2 4" id="KW-0863">Zinc-finger</keyword>
<dbReference type="GO" id="GO:0008270">
    <property type="term" value="F:zinc ion binding"/>
    <property type="evidence" value="ECO:0007669"/>
    <property type="project" value="UniProtKB-KW"/>
</dbReference>
<evidence type="ECO:0000313" key="9">
    <source>
        <dbReference type="Proteomes" id="UP000053257"/>
    </source>
</evidence>
<dbReference type="STRING" id="745531.A0A0C3S060"/>
<evidence type="ECO:0000256" key="5">
    <source>
        <dbReference type="SAM" id="MobiDB-lite"/>
    </source>
</evidence>
<evidence type="ECO:0000259" key="6">
    <source>
        <dbReference type="PROSITE" id="PS50199"/>
    </source>
</evidence>
<feature type="compositionally biased region" description="Polar residues" evidence="5">
    <location>
        <begin position="418"/>
        <end position="435"/>
    </location>
</feature>
<dbReference type="Gene3D" id="2.30.30.380">
    <property type="entry name" value="Zn-finger domain of Sec23/24"/>
    <property type="match status" value="1"/>
</dbReference>
<sequence>MVHVRLNERETNPNPHINFITPLQAGDLAAQDDARQLLRALAAQVRPLMKAHGFAVNSLEEYEYNRVFSGRNWNSGETVELVLRSQNGSFVPTPYLMSTLCHEHMHHGPAFQSLWAQLRRELRELQAKGYYGDGYWSSGTRLADSARMHGQGIAPGDLPEYLCGGAHSRARPPSFRRQKRKQAGPSLHTGAQTAKRRKAGARVTAQGAFGSGGRALDEDVEDGDAKKAGAGFRKKAGSKRAREERAMAAERRLLALQQASGPSNATSVNGEDESDSDDGRPTETDQDRRRTMLDSMSESEAGTLKAFATDFADDFILPSAGASGSQTSVGGGPPSTASSTGVSPSTDSLANRGKGKGTLIRSPPDEKQYQKSIADYLDPSRLSKKRKFSYGNLVEDEIDHRQKEALGMTGGGKKLGAASTSSGVARGNRGQSGVSSFPEESAPPQLLDTQSASWSCQVCTLVNEPEHLACSVCATPREESSWSGNSV</sequence>
<proteinExistence type="predicted"/>
<dbReference type="PROSITE" id="PS51397">
    <property type="entry name" value="WLM"/>
    <property type="match status" value="1"/>
</dbReference>
<dbReference type="Pfam" id="PF08325">
    <property type="entry name" value="WLM"/>
    <property type="match status" value="1"/>
</dbReference>
<dbReference type="InterPro" id="IPR013536">
    <property type="entry name" value="WLM_dom"/>
</dbReference>
<feature type="compositionally biased region" description="Basic and acidic residues" evidence="5">
    <location>
        <begin position="277"/>
        <end position="292"/>
    </location>
</feature>
<keyword evidence="1" id="KW-0479">Metal-binding</keyword>
<feature type="compositionally biased region" description="Polar residues" evidence="5">
    <location>
        <begin position="257"/>
        <end position="269"/>
    </location>
</feature>
<evidence type="ECO:0000256" key="1">
    <source>
        <dbReference type="ARBA" id="ARBA00022723"/>
    </source>
</evidence>
<feature type="compositionally biased region" description="Low complexity" evidence="5">
    <location>
        <begin position="334"/>
        <end position="346"/>
    </location>
</feature>
<dbReference type="Proteomes" id="UP000053257">
    <property type="component" value="Unassembled WGS sequence"/>
</dbReference>
<feature type="region of interest" description="Disordered" evidence="5">
    <location>
        <begin position="317"/>
        <end position="374"/>
    </location>
</feature>
<dbReference type="SMART" id="SM00547">
    <property type="entry name" value="ZnF_RBZ"/>
    <property type="match status" value="1"/>
</dbReference>
<dbReference type="GO" id="GO:0005634">
    <property type="term" value="C:nucleus"/>
    <property type="evidence" value="ECO:0007669"/>
    <property type="project" value="TreeGrafter"/>
</dbReference>
<dbReference type="InterPro" id="IPR001876">
    <property type="entry name" value="Znf_RanBP2"/>
</dbReference>
<dbReference type="OrthoDB" id="447842at2759"/>
<evidence type="ECO:0000256" key="2">
    <source>
        <dbReference type="ARBA" id="ARBA00022771"/>
    </source>
</evidence>
<dbReference type="SUPFAM" id="SSF90209">
    <property type="entry name" value="Ran binding protein zinc finger-like"/>
    <property type="match status" value="1"/>
</dbReference>
<dbReference type="InterPro" id="IPR036443">
    <property type="entry name" value="Znf_RanBP2_sf"/>
</dbReference>
<dbReference type="PROSITE" id="PS01358">
    <property type="entry name" value="ZF_RANBP2_1"/>
    <property type="match status" value="1"/>
</dbReference>
<feature type="region of interest" description="Disordered" evidence="5">
    <location>
        <begin position="404"/>
        <end position="448"/>
    </location>
</feature>
<dbReference type="HOGENOM" id="CLU_040077_0_0_1"/>
<feature type="domain" description="RanBP2-type" evidence="6">
    <location>
        <begin position="450"/>
        <end position="479"/>
    </location>
</feature>
<evidence type="ECO:0000256" key="3">
    <source>
        <dbReference type="ARBA" id="ARBA00022833"/>
    </source>
</evidence>
<feature type="compositionally biased region" description="Basic and acidic residues" evidence="5">
    <location>
        <begin position="240"/>
        <end position="253"/>
    </location>
</feature>
<dbReference type="InterPro" id="IPR053000">
    <property type="entry name" value="WSS1-like_metalloprotease"/>
</dbReference>
<gene>
    <name evidence="8" type="ORF">PHLGIDRAFT_23623</name>
</gene>
<dbReference type="AlphaFoldDB" id="A0A0C3S060"/>
<accession>A0A0C3S060</accession>
<dbReference type="GO" id="GO:0006281">
    <property type="term" value="P:DNA repair"/>
    <property type="evidence" value="ECO:0007669"/>
    <property type="project" value="TreeGrafter"/>
</dbReference>
<evidence type="ECO:0000256" key="4">
    <source>
        <dbReference type="PROSITE-ProRule" id="PRU00322"/>
    </source>
</evidence>